<evidence type="ECO:0000313" key="19">
    <source>
        <dbReference type="Proteomes" id="UP000655588"/>
    </source>
</evidence>
<dbReference type="GO" id="GO:0043488">
    <property type="term" value="P:regulation of mRNA stability"/>
    <property type="evidence" value="ECO:0007669"/>
    <property type="project" value="TreeGrafter"/>
</dbReference>
<evidence type="ECO:0000256" key="1">
    <source>
        <dbReference type="ARBA" id="ARBA00004210"/>
    </source>
</evidence>
<dbReference type="PANTHER" id="PTHR10603:SF7">
    <property type="entry name" value="FRAGILE X MESSENGER RIBONUCLEOPROTEIN 1 HOMOLOG"/>
    <property type="match status" value="1"/>
</dbReference>
<dbReference type="Pfam" id="PF00013">
    <property type="entry name" value="KH_1"/>
    <property type="match status" value="2"/>
</dbReference>
<dbReference type="Proteomes" id="UP000655588">
    <property type="component" value="Unassembled WGS sequence"/>
</dbReference>
<dbReference type="AlphaFoldDB" id="A0A833W7Q4"/>
<organism evidence="18 19">
    <name type="scientific">Frieseomelitta varia</name>
    <dbReference type="NCBI Taxonomy" id="561572"/>
    <lineage>
        <taxon>Eukaryota</taxon>
        <taxon>Metazoa</taxon>
        <taxon>Ecdysozoa</taxon>
        <taxon>Arthropoda</taxon>
        <taxon>Hexapoda</taxon>
        <taxon>Insecta</taxon>
        <taxon>Pterygota</taxon>
        <taxon>Neoptera</taxon>
        <taxon>Endopterygota</taxon>
        <taxon>Hymenoptera</taxon>
        <taxon>Apocrita</taxon>
        <taxon>Aculeata</taxon>
        <taxon>Apoidea</taxon>
        <taxon>Anthophila</taxon>
        <taxon>Apidae</taxon>
        <taxon>Frieseomelitta</taxon>
    </lineage>
</organism>
<dbReference type="GO" id="GO:0051028">
    <property type="term" value="P:mRNA transport"/>
    <property type="evidence" value="ECO:0007669"/>
    <property type="project" value="TreeGrafter"/>
</dbReference>
<evidence type="ECO:0000256" key="12">
    <source>
        <dbReference type="ARBA" id="ARBA00023273"/>
    </source>
</evidence>
<dbReference type="Gene3D" id="3.30.1370.10">
    <property type="entry name" value="K Homology domain, type 1"/>
    <property type="match status" value="2"/>
</dbReference>
<name>A0A833W7Q4_9HYME</name>
<dbReference type="GO" id="GO:0048170">
    <property type="term" value="P:positive regulation of long-term neuronal synaptic plasticity"/>
    <property type="evidence" value="ECO:0007669"/>
    <property type="project" value="TreeGrafter"/>
</dbReference>
<dbReference type="SUPFAM" id="SSF54791">
    <property type="entry name" value="Eukaryotic type KH-domain (KH-domain type I)"/>
    <property type="match status" value="2"/>
</dbReference>
<evidence type="ECO:0000256" key="15">
    <source>
        <dbReference type="PROSITE-ProRule" id="PRU00117"/>
    </source>
</evidence>
<dbReference type="GO" id="GO:0045727">
    <property type="term" value="P:positive regulation of translation"/>
    <property type="evidence" value="ECO:0007669"/>
    <property type="project" value="TreeGrafter"/>
</dbReference>
<feature type="domain" description="K Homology" evidence="17">
    <location>
        <begin position="11"/>
        <end position="78"/>
    </location>
</feature>
<keyword evidence="5" id="KW-0963">Cytoplasm</keyword>
<evidence type="ECO:0000313" key="18">
    <source>
        <dbReference type="EMBL" id="KAF3426777.1"/>
    </source>
</evidence>
<evidence type="ECO:0000256" key="2">
    <source>
        <dbReference type="ARBA" id="ARBA00004484"/>
    </source>
</evidence>
<evidence type="ECO:0000256" key="13">
    <source>
        <dbReference type="ARBA" id="ARBA00023274"/>
    </source>
</evidence>
<keyword evidence="19" id="KW-1185">Reference proteome</keyword>
<protein>
    <recommendedName>
        <fullName evidence="17">K Homology domain-containing protein</fullName>
    </recommendedName>
</protein>
<dbReference type="InterPro" id="IPR004088">
    <property type="entry name" value="KH_dom_type_1"/>
</dbReference>
<dbReference type="GO" id="GO:0005634">
    <property type="term" value="C:nucleus"/>
    <property type="evidence" value="ECO:0007669"/>
    <property type="project" value="TreeGrafter"/>
</dbReference>
<feature type="compositionally biased region" description="Gly residues" evidence="16">
    <location>
        <begin position="206"/>
        <end position="217"/>
    </location>
</feature>
<evidence type="ECO:0000256" key="9">
    <source>
        <dbReference type="ARBA" id="ARBA00022884"/>
    </source>
</evidence>
<evidence type="ECO:0000256" key="5">
    <source>
        <dbReference type="ARBA" id="ARBA00022490"/>
    </source>
</evidence>
<evidence type="ECO:0000256" key="14">
    <source>
        <dbReference type="ARBA" id="ARBA00034103"/>
    </source>
</evidence>
<proteinExistence type="inferred from homology"/>
<keyword evidence="7" id="KW-0677">Repeat</keyword>
<dbReference type="GO" id="GO:0099577">
    <property type="term" value="P:regulation of translation at presynapse, modulating synaptic transmission"/>
    <property type="evidence" value="ECO:0007669"/>
    <property type="project" value="TreeGrafter"/>
</dbReference>
<keyword evidence="9 15" id="KW-0694">RNA-binding</keyword>
<dbReference type="GO" id="GO:0003730">
    <property type="term" value="F:mRNA 3'-UTR binding"/>
    <property type="evidence" value="ECO:0007669"/>
    <property type="project" value="TreeGrafter"/>
</dbReference>
<evidence type="ECO:0000256" key="8">
    <source>
        <dbReference type="ARBA" id="ARBA00022845"/>
    </source>
</evidence>
<dbReference type="FunFam" id="3.30.1370.10:FF:000004">
    <property type="entry name" value="Fragile X mental retardation 1, isoform CRA_e"/>
    <property type="match status" value="1"/>
</dbReference>
<evidence type="ECO:0000256" key="6">
    <source>
        <dbReference type="ARBA" id="ARBA00022491"/>
    </source>
</evidence>
<evidence type="ECO:0000256" key="10">
    <source>
        <dbReference type="ARBA" id="ARBA00022902"/>
    </source>
</evidence>
<reference evidence="18" key="1">
    <citation type="submission" date="2019-11" db="EMBL/GenBank/DDBJ databases">
        <title>The nuclear and mitochondrial genomes of Frieseomelitta varia - a highly eusocial stingless bee (Meliponini) with a permanently sterile worker caste.</title>
        <authorList>
            <person name="Freitas F.C.P."/>
            <person name="Lourenco A.P."/>
            <person name="Nunes F.M.F."/>
            <person name="Paschoal A.R."/>
            <person name="Abreu F.C.P."/>
            <person name="Barbin F.O."/>
            <person name="Bataglia L."/>
            <person name="Cardoso-Junior C.A.M."/>
            <person name="Cervoni M.S."/>
            <person name="Silva S.R."/>
            <person name="Dalarmi F."/>
            <person name="Del Lama M.A."/>
            <person name="Depintor T.S."/>
            <person name="Ferreira K.M."/>
            <person name="Goria P.S."/>
            <person name="Jaskot M.C."/>
            <person name="Lago D.C."/>
            <person name="Luna-Lucena D."/>
            <person name="Moda L.M."/>
            <person name="Nascimento L."/>
            <person name="Pedrino M."/>
            <person name="Rabico F.O."/>
            <person name="Sanches F.C."/>
            <person name="Santos D.E."/>
            <person name="Santos C.G."/>
            <person name="Vieira J."/>
            <person name="Lopes T.F."/>
            <person name="Barchuk A.R."/>
            <person name="Hartfelder K."/>
            <person name="Simoes Z.L.P."/>
            <person name="Bitondi M.M.G."/>
            <person name="Pinheiro D.G."/>
        </authorList>
    </citation>
    <scope>NUCLEOTIDE SEQUENCE</scope>
    <source>
        <strain evidence="18">USP_RPSP 00005682</strain>
        <tissue evidence="18">Whole individual</tissue>
    </source>
</reference>
<dbReference type="PROSITE" id="PS50084">
    <property type="entry name" value="KH_TYPE_1"/>
    <property type="match status" value="2"/>
</dbReference>
<comment type="caution">
    <text evidence="18">The sequence shown here is derived from an EMBL/GenBank/DDBJ whole genome shotgun (WGS) entry which is preliminary data.</text>
</comment>
<evidence type="ECO:0000256" key="11">
    <source>
        <dbReference type="ARBA" id="ARBA00023018"/>
    </source>
</evidence>
<dbReference type="GO" id="GO:0048513">
    <property type="term" value="P:animal organ development"/>
    <property type="evidence" value="ECO:0007669"/>
    <property type="project" value="TreeGrafter"/>
</dbReference>
<comment type="similarity">
    <text evidence="4">Belongs to the FMR1 family.</text>
</comment>
<evidence type="ECO:0000259" key="17">
    <source>
        <dbReference type="SMART" id="SM00322"/>
    </source>
</evidence>
<dbReference type="SMART" id="SM00322">
    <property type="entry name" value="KH"/>
    <property type="match status" value="2"/>
</dbReference>
<keyword evidence="13" id="KW-0687">Ribonucleoprotein</keyword>
<dbReference type="EMBL" id="WNWW01000290">
    <property type="protein sequence ID" value="KAF3426777.1"/>
    <property type="molecule type" value="Genomic_DNA"/>
</dbReference>
<gene>
    <name evidence="18" type="ORF">E2986_10577</name>
</gene>
<feature type="region of interest" description="Disordered" evidence="16">
    <location>
        <begin position="178"/>
        <end position="274"/>
    </location>
</feature>
<dbReference type="InterPro" id="IPR036612">
    <property type="entry name" value="KH_dom_type_1_sf"/>
</dbReference>
<dbReference type="GO" id="GO:0045182">
    <property type="term" value="F:translation regulator activity"/>
    <property type="evidence" value="ECO:0007669"/>
    <property type="project" value="TreeGrafter"/>
</dbReference>
<dbReference type="FunFam" id="3.30.1370.10:FF:000054">
    <property type="entry name" value="Fragile X mental retardation protein 1"/>
    <property type="match status" value="1"/>
</dbReference>
<feature type="domain" description="K Homology" evidence="17">
    <location>
        <begin position="79"/>
        <end position="157"/>
    </location>
</feature>
<evidence type="ECO:0000256" key="4">
    <source>
        <dbReference type="ARBA" id="ARBA00006633"/>
    </source>
</evidence>
<dbReference type="InterPro" id="IPR040148">
    <property type="entry name" value="FMR1"/>
</dbReference>
<comment type="subcellular location">
    <subcellularLocation>
        <location evidence="3">Cell projection</location>
        <location evidence="3">Neuron projection</location>
    </subcellularLocation>
    <subcellularLocation>
        <location evidence="1">Cytoplasm</location>
        <location evidence="1">Stress granule</location>
    </subcellularLocation>
    <subcellularLocation>
        <location evidence="2">Perikaryon</location>
    </subcellularLocation>
    <subcellularLocation>
        <location evidence="14">Synapse</location>
    </subcellularLocation>
</comment>
<dbReference type="InterPro" id="IPR022034">
    <property type="entry name" value="FMR1-like_C_core"/>
</dbReference>
<keyword evidence="12" id="KW-0966">Cell projection</keyword>
<dbReference type="GO" id="GO:0043005">
    <property type="term" value="C:neuron projection"/>
    <property type="evidence" value="ECO:0007669"/>
    <property type="project" value="UniProtKB-SubCell"/>
</dbReference>
<keyword evidence="6" id="KW-0678">Repressor</keyword>
<keyword evidence="11" id="KW-0770">Synapse</keyword>
<feature type="compositionally biased region" description="Basic and acidic residues" evidence="16">
    <location>
        <begin position="257"/>
        <end position="274"/>
    </location>
</feature>
<dbReference type="PANTHER" id="PTHR10603">
    <property type="entry name" value="FRAGILE X MENTAL RETARDATION SYNDROME-RELATED PROTEIN"/>
    <property type="match status" value="1"/>
</dbReference>
<keyword evidence="8" id="KW-0810">Translation regulation</keyword>
<dbReference type="GO" id="GO:0007399">
    <property type="term" value="P:nervous system development"/>
    <property type="evidence" value="ECO:0007669"/>
    <property type="project" value="UniProtKB-KW"/>
</dbReference>
<dbReference type="GO" id="GO:0010494">
    <property type="term" value="C:cytoplasmic stress granule"/>
    <property type="evidence" value="ECO:0007669"/>
    <property type="project" value="UniProtKB-SubCell"/>
</dbReference>
<evidence type="ECO:0000256" key="3">
    <source>
        <dbReference type="ARBA" id="ARBA00004487"/>
    </source>
</evidence>
<sequence>MNFAIASFYYIKYTDEFNVREDLMGLAIGAHGANIQQARKVDGITNIELEENSCTFKIYGETHEAVKKARSLLEYSEESIQVPRVLVGKVIGKNGRIIQEIVDKSGVIQSLIVRVKIEGDNEPQPTIPREEGQVPFVFVGTVESIANAKMLLEYHLAHLKEVEQLRQEKLEIDQQLRNMHGSTTGPMPNFPPTRRGMITGPEEAGGARGGRGGQSRGRGGRGRAPTRHNAGNTITDYINNVENTQKRNGRSGGPNTRDSREPRDFKDRGRVVTK</sequence>
<dbReference type="GO" id="GO:0043204">
    <property type="term" value="C:perikaryon"/>
    <property type="evidence" value="ECO:0007669"/>
    <property type="project" value="UniProtKB-SubCell"/>
</dbReference>
<accession>A0A833W7Q4</accession>
<keyword evidence="10" id="KW-0524">Neurogenesis</keyword>
<dbReference type="Pfam" id="PF12235">
    <property type="entry name" value="FXMRP1_C_core"/>
    <property type="match status" value="1"/>
</dbReference>
<evidence type="ECO:0000256" key="16">
    <source>
        <dbReference type="SAM" id="MobiDB-lite"/>
    </source>
</evidence>
<dbReference type="InterPro" id="IPR004087">
    <property type="entry name" value="KH_dom"/>
</dbReference>
<feature type="compositionally biased region" description="Polar residues" evidence="16">
    <location>
        <begin position="229"/>
        <end position="243"/>
    </location>
</feature>
<dbReference type="GO" id="GO:1990904">
    <property type="term" value="C:ribonucleoprotein complex"/>
    <property type="evidence" value="ECO:0007669"/>
    <property type="project" value="UniProtKB-KW"/>
</dbReference>
<dbReference type="CDD" id="cd22427">
    <property type="entry name" value="KH_I_FMR1_FXR_rpt3"/>
    <property type="match status" value="1"/>
</dbReference>
<evidence type="ECO:0000256" key="7">
    <source>
        <dbReference type="ARBA" id="ARBA00022737"/>
    </source>
</evidence>
<dbReference type="GO" id="GO:0098793">
    <property type="term" value="C:presynapse"/>
    <property type="evidence" value="ECO:0007669"/>
    <property type="project" value="GOC"/>
</dbReference>